<protein>
    <recommendedName>
        <fullName evidence="4">DUF3311 domain-containing protein</fullName>
    </recommendedName>
</protein>
<evidence type="ECO:0000313" key="3">
    <source>
        <dbReference type="Proteomes" id="UP000199126"/>
    </source>
</evidence>
<dbReference type="Proteomes" id="UP000199126">
    <property type="component" value="Unassembled WGS sequence"/>
</dbReference>
<keyword evidence="1" id="KW-0812">Transmembrane</keyword>
<evidence type="ECO:0000256" key="1">
    <source>
        <dbReference type="SAM" id="Phobius"/>
    </source>
</evidence>
<dbReference type="RefSeq" id="WP_089820952.1">
    <property type="nucleotide sequence ID" value="NZ_FODV01000001.1"/>
</dbReference>
<keyword evidence="1" id="KW-1133">Transmembrane helix</keyword>
<proteinExistence type="predicted"/>
<organism evidence="2 3">
    <name type="scientific">Halogranum amylolyticum</name>
    <dbReference type="NCBI Taxonomy" id="660520"/>
    <lineage>
        <taxon>Archaea</taxon>
        <taxon>Methanobacteriati</taxon>
        <taxon>Methanobacteriota</taxon>
        <taxon>Stenosarchaea group</taxon>
        <taxon>Halobacteria</taxon>
        <taxon>Halobacteriales</taxon>
        <taxon>Haloferacaceae</taxon>
    </lineage>
</organism>
<feature type="transmembrane region" description="Helical" evidence="1">
    <location>
        <begin position="7"/>
        <end position="27"/>
    </location>
</feature>
<evidence type="ECO:0008006" key="4">
    <source>
        <dbReference type="Google" id="ProtNLM"/>
    </source>
</evidence>
<dbReference type="EMBL" id="FODV01000001">
    <property type="protein sequence ID" value="SEO29789.1"/>
    <property type="molecule type" value="Genomic_DNA"/>
</dbReference>
<reference evidence="3" key="1">
    <citation type="submission" date="2016-10" db="EMBL/GenBank/DDBJ databases">
        <authorList>
            <person name="Varghese N."/>
            <person name="Submissions S."/>
        </authorList>
    </citation>
    <scope>NUCLEOTIDE SEQUENCE [LARGE SCALE GENOMIC DNA]</scope>
    <source>
        <strain evidence="3">CGMCC 1.10121</strain>
    </source>
</reference>
<sequence>MNRKWRKILWTSVFAVLVALAIPWFLWGDSRVVAGLPLWLWWHIGWMGAATVAFYAFTRSGWQLLAGVTRG</sequence>
<feature type="transmembrane region" description="Helical" evidence="1">
    <location>
        <begin position="39"/>
        <end position="57"/>
    </location>
</feature>
<dbReference type="AlphaFoldDB" id="A0A1H8NJW7"/>
<evidence type="ECO:0000313" key="2">
    <source>
        <dbReference type="EMBL" id="SEO29789.1"/>
    </source>
</evidence>
<keyword evidence="1" id="KW-0472">Membrane</keyword>
<dbReference type="InterPro" id="IPR021741">
    <property type="entry name" value="DUF3311"/>
</dbReference>
<accession>A0A1H8NJW7</accession>
<keyword evidence="3" id="KW-1185">Reference proteome</keyword>
<dbReference type="OrthoDB" id="295408at2157"/>
<gene>
    <name evidence="2" type="ORF">SAMN04487948_101603</name>
</gene>
<dbReference type="Pfam" id="PF11755">
    <property type="entry name" value="DUF3311"/>
    <property type="match status" value="1"/>
</dbReference>
<name>A0A1H8NJW7_9EURY</name>